<evidence type="ECO:0000256" key="2">
    <source>
        <dbReference type="ARBA" id="ARBA00022692"/>
    </source>
</evidence>
<dbReference type="InterPro" id="IPR007343">
    <property type="entry name" value="Uncharacterised_pept_Zn_put"/>
</dbReference>
<gene>
    <name evidence="7" type="ORF">SAMN04487820_109150</name>
</gene>
<keyword evidence="8" id="KW-1185">Reference proteome</keyword>
<evidence type="ECO:0000256" key="3">
    <source>
        <dbReference type="ARBA" id="ARBA00022989"/>
    </source>
</evidence>
<protein>
    <recommendedName>
        <fullName evidence="9">Neutral zinc metallopeptidase</fullName>
    </recommendedName>
</protein>
<proteinExistence type="predicted"/>
<sequence length="303" mass="33249">MFRRRRGGVVPDPEQDDRQPGNSPLAIFGVLGVVFLIVLVAVVAEPGKLLAGGGADSETTAVPEMRDGVPQPGFDPVALLERNPLNSKNASLEPADCRLPELAESEAGMRSYYEAAVRCLNTLWRPVVVGADLSWAPPEVSLRSRTSDCSETEGSSRPTAFYCDGTIHMPRQWVLSDIGAREPAHLILLAHEYGHHVQQRAGMLRASTVRQQESEVRSPEWLRISRRLELQADCYSGMFMAAAAEGGTLRDRVAERFVSATGSAELGDTHGSPENQRDWKLTGFRERTTAACDTWNVPAERVR</sequence>
<dbReference type="PANTHER" id="PTHR30168:SF0">
    <property type="entry name" value="INNER MEMBRANE PROTEIN"/>
    <property type="match status" value="1"/>
</dbReference>
<evidence type="ECO:0000313" key="8">
    <source>
        <dbReference type="Proteomes" id="UP000199213"/>
    </source>
</evidence>
<keyword evidence="3 6" id="KW-1133">Transmembrane helix</keyword>
<keyword evidence="4 6" id="KW-0472">Membrane</keyword>
<evidence type="ECO:0008006" key="9">
    <source>
        <dbReference type="Google" id="ProtNLM"/>
    </source>
</evidence>
<reference evidence="8" key="1">
    <citation type="submission" date="2016-10" db="EMBL/GenBank/DDBJ databases">
        <authorList>
            <person name="Varghese N."/>
            <person name="Submissions S."/>
        </authorList>
    </citation>
    <scope>NUCLEOTIDE SEQUENCE [LARGE SCALE GENOMIC DNA]</scope>
    <source>
        <strain evidence="8">DSM 45460</strain>
    </source>
</reference>
<dbReference type="GO" id="GO:0016020">
    <property type="term" value="C:membrane"/>
    <property type="evidence" value="ECO:0007669"/>
    <property type="project" value="UniProtKB-SubCell"/>
</dbReference>
<accession>A0A1G9CYV5</accession>
<keyword evidence="2 6" id="KW-0812">Transmembrane</keyword>
<feature type="transmembrane region" description="Helical" evidence="6">
    <location>
        <begin position="25"/>
        <end position="44"/>
    </location>
</feature>
<evidence type="ECO:0000256" key="6">
    <source>
        <dbReference type="SAM" id="Phobius"/>
    </source>
</evidence>
<evidence type="ECO:0000256" key="1">
    <source>
        <dbReference type="ARBA" id="ARBA00004167"/>
    </source>
</evidence>
<feature type="region of interest" description="Disordered" evidence="5">
    <location>
        <begin position="52"/>
        <end position="75"/>
    </location>
</feature>
<organism evidence="7 8">
    <name type="scientific">Actinopolyspora mzabensis</name>
    <dbReference type="NCBI Taxonomy" id="995066"/>
    <lineage>
        <taxon>Bacteria</taxon>
        <taxon>Bacillati</taxon>
        <taxon>Actinomycetota</taxon>
        <taxon>Actinomycetes</taxon>
        <taxon>Actinopolysporales</taxon>
        <taxon>Actinopolysporaceae</taxon>
        <taxon>Actinopolyspora</taxon>
    </lineage>
</organism>
<feature type="region of interest" description="Disordered" evidence="5">
    <location>
        <begin position="1"/>
        <end position="21"/>
    </location>
</feature>
<evidence type="ECO:0000256" key="4">
    <source>
        <dbReference type="ARBA" id="ARBA00023136"/>
    </source>
</evidence>
<comment type="subcellular location">
    <subcellularLocation>
        <location evidence="1">Membrane</location>
        <topology evidence="1">Single-pass membrane protein</topology>
    </subcellularLocation>
</comment>
<dbReference type="AlphaFoldDB" id="A0A1G9CYV5"/>
<dbReference type="EMBL" id="FNFM01000009">
    <property type="protein sequence ID" value="SDK56604.1"/>
    <property type="molecule type" value="Genomic_DNA"/>
</dbReference>
<dbReference type="Pfam" id="PF04228">
    <property type="entry name" value="Zn_peptidase"/>
    <property type="match status" value="1"/>
</dbReference>
<dbReference type="PANTHER" id="PTHR30168">
    <property type="entry name" value="PUTATIVE MEMBRANE PROTEIN YPFJ"/>
    <property type="match status" value="1"/>
</dbReference>
<evidence type="ECO:0000313" key="7">
    <source>
        <dbReference type="EMBL" id="SDK56604.1"/>
    </source>
</evidence>
<name>A0A1G9CYV5_ACTMZ</name>
<dbReference type="OrthoDB" id="9774900at2"/>
<evidence type="ECO:0000256" key="5">
    <source>
        <dbReference type="SAM" id="MobiDB-lite"/>
    </source>
</evidence>
<dbReference type="Proteomes" id="UP000199213">
    <property type="component" value="Unassembled WGS sequence"/>
</dbReference>